<gene>
    <name evidence="1" type="ordered locus">SAR116_1953</name>
</gene>
<evidence type="ECO:0000313" key="1">
    <source>
        <dbReference type="EMBL" id="ADE40196.1"/>
    </source>
</evidence>
<dbReference type="KEGG" id="apb:SAR116_1953"/>
<dbReference type="EMBL" id="CP001751">
    <property type="protein sequence ID" value="ADE40196.1"/>
    <property type="molecule type" value="Genomic_DNA"/>
</dbReference>
<dbReference type="RefSeq" id="WP_013046823.1">
    <property type="nucleotide sequence ID" value="NC_014010.1"/>
</dbReference>
<dbReference type="Proteomes" id="UP000007460">
    <property type="component" value="Chromosome"/>
</dbReference>
<evidence type="ECO:0008006" key="3">
    <source>
        <dbReference type="Google" id="ProtNLM"/>
    </source>
</evidence>
<protein>
    <recommendedName>
        <fullName evidence="3">Glycosyltransferase</fullName>
    </recommendedName>
</protein>
<reference evidence="1 2" key="1">
    <citation type="journal article" date="2010" name="J. Bacteriol.">
        <title>Complete genome sequence of "Candidatus Puniceispirillum marinum" IMCC1322, a representative of the SAR116 clade in the Alphaproteobacteria.</title>
        <authorList>
            <person name="Oh H.M."/>
            <person name="Kwon K.K."/>
            <person name="Kang I."/>
            <person name="Kang S.G."/>
            <person name="Lee J.H."/>
            <person name="Kim S.J."/>
            <person name="Cho J.C."/>
        </authorList>
    </citation>
    <scope>NUCLEOTIDE SEQUENCE [LARGE SCALE GENOMIC DNA]</scope>
    <source>
        <strain evidence="1 2">IMCC1322</strain>
    </source>
</reference>
<accession>D5BN03</accession>
<organism evidence="1 2">
    <name type="scientific">Puniceispirillum marinum (strain IMCC1322)</name>
    <dbReference type="NCBI Taxonomy" id="488538"/>
    <lineage>
        <taxon>Bacteria</taxon>
        <taxon>Pseudomonadati</taxon>
        <taxon>Pseudomonadota</taxon>
        <taxon>Alphaproteobacteria</taxon>
        <taxon>Candidatus Puniceispirillales</taxon>
        <taxon>Candidatus Puniceispirillaceae</taxon>
        <taxon>Candidatus Puniceispirillum</taxon>
    </lineage>
</organism>
<sequence length="269" mass="31087">MTSVACVIFTCNKNYDVLNTCMPTMQSLIDNYDCFVATDNFTKDQIGTLNSQNSGAFEVIQAGENASWIEVAKIMTKVLGERGYDGFICVLDDFYFSHIDDAQLISLTAAAVKNDIDYFRLVNEKPRLSRLFIGPKDSHPIVRSLFQIPADNPYKHSLSLSYWRVSYFNSLMDMNLSIWDFETINPIKGTILYYAKNRICNYRHIVEKGRMAPFAKKLFARANMLGDERATESHYEYVIKWVRSNLVFFVFGYFFMNRRLRKSRPSSST</sequence>
<proteinExistence type="predicted"/>
<name>D5BN03_PUNMI</name>
<dbReference type="AlphaFoldDB" id="D5BN03"/>
<evidence type="ECO:0000313" key="2">
    <source>
        <dbReference type="Proteomes" id="UP000007460"/>
    </source>
</evidence>
<dbReference type="STRING" id="488538.SAR116_1953"/>
<dbReference type="HOGENOM" id="CLU_1033937_0_0_5"/>
<keyword evidence="2" id="KW-1185">Reference proteome</keyword>